<evidence type="ECO:0008006" key="3">
    <source>
        <dbReference type="Google" id="ProtNLM"/>
    </source>
</evidence>
<dbReference type="RefSeq" id="WP_039237288.1">
    <property type="nucleotide sequence ID" value="NZ_JWIR02000046.1"/>
</dbReference>
<dbReference type="OrthoDB" id="1955612at2"/>
<comment type="caution">
    <text evidence="1">The sequence shown here is derived from an EMBL/GenBank/DDBJ whole genome shotgun (WGS) entry which is preliminary data.</text>
</comment>
<organism evidence="1 2">
    <name type="scientific">Bacillus thermotolerans</name>
    <name type="common">Quasibacillus thermotolerans</name>
    <dbReference type="NCBI Taxonomy" id="1221996"/>
    <lineage>
        <taxon>Bacteria</taxon>
        <taxon>Bacillati</taxon>
        <taxon>Bacillota</taxon>
        <taxon>Bacilli</taxon>
        <taxon>Bacillales</taxon>
        <taxon>Bacillaceae</taxon>
        <taxon>Bacillus</taxon>
    </lineage>
</organism>
<protein>
    <recommendedName>
        <fullName evidence="3">Head decoration protein</fullName>
    </recommendedName>
</protein>
<keyword evidence="2" id="KW-1185">Reference proteome</keyword>
<proteinExistence type="predicted"/>
<dbReference type="Proteomes" id="UP000031563">
    <property type="component" value="Unassembled WGS sequence"/>
</dbReference>
<dbReference type="EMBL" id="JWIR02000046">
    <property type="protein sequence ID" value="KKB38588.1"/>
    <property type="molecule type" value="Genomic_DNA"/>
</dbReference>
<accession>A0A0F5HZF5</accession>
<name>A0A0F5HZF5_BACTR</name>
<dbReference type="STRING" id="1221996.QY95_02586"/>
<sequence>MKFTETIYTNKREILKFPDHYVNLAVTVDDADVPANSEGRKVVPAGTIIGGGFLSDPAVRAVKATTLDGVSNAEGILLDDVDVTHGPASGAAIIHGFIDENKLPAAPTTEERAALKQVTFLK</sequence>
<accession>A0A0F5HN11</accession>
<evidence type="ECO:0000313" key="2">
    <source>
        <dbReference type="Proteomes" id="UP000031563"/>
    </source>
</evidence>
<dbReference type="AlphaFoldDB" id="A0A0F5HZF5"/>
<gene>
    <name evidence="1" type="ORF">QY95_02586</name>
</gene>
<reference evidence="1" key="1">
    <citation type="submission" date="2015-02" db="EMBL/GenBank/DDBJ databases">
        <title>Genome Assembly of Bacillaceae bacterium MTCC 8252.</title>
        <authorList>
            <person name="Verma A."/>
            <person name="Khatri I."/>
            <person name="Mual P."/>
            <person name="Subramanian S."/>
            <person name="Krishnamurthi S."/>
        </authorList>
    </citation>
    <scope>NUCLEOTIDE SEQUENCE [LARGE SCALE GENOMIC DNA]</scope>
    <source>
        <strain evidence="1">MTCC 8252</strain>
    </source>
</reference>
<evidence type="ECO:0000313" key="1">
    <source>
        <dbReference type="EMBL" id="KKB38588.1"/>
    </source>
</evidence>